<dbReference type="AlphaFoldDB" id="A0A501WIX8"/>
<dbReference type="PRINTS" id="PR00344">
    <property type="entry name" value="BCTRLSENSOR"/>
</dbReference>
<dbReference type="InterPro" id="IPR036097">
    <property type="entry name" value="HisK_dim/P_sf"/>
</dbReference>
<sequence length="282" mass="29992">MPESVARCRAFLRRPGACLGATLELGNPVFDTIEREARTSREAQALVASVNRMLARIETSVTAPRDFAGDAAHESRTPLSVMMLSIGRLPDSPEKARLEVDAEKMRRLVNQMLDMSQATALEFGPEARVDLGEVARALVAELTPLALNRNRRIAFEDAAAVPVHGHAEALGRALRNVIENALSHSPAGEVVTVTAGPGPEISVRDRGPGIPADRSAAVLRRFRKLDRSGSDGVGLGLAIVAATMQLHGGAVEIDDGPEGGTPVRLMFPPPETGRARLPDAAE</sequence>
<dbReference type="Pfam" id="PF00512">
    <property type="entry name" value="HisKA"/>
    <property type="match status" value="1"/>
</dbReference>
<evidence type="ECO:0000256" key="7">
    <source>
        <dbReference type="ARBA" id="ARBA00022777"/>
    </source>
</evidence>
<protein>
    <recommendedName>
        <fullName evidence="3">histidine kinase</fullName>
        <ecNumber evidence="3">2.7.13.3</ecNumber>
    </recommendedName>
</protein>
<evidence type="ECO:0000256" key="5">
    <source>
        <dbReference type="ARBA" id="ARBA00022679"/>
    </source>
</evidence>
<feature type="domain" description="Histidine kinase" evidence="11">
    <location>
        <begin position="70"/>
        <end position="271"/>
    </location>
</feature>
<keyword evidence="10" id="KW-0472">Membrane</keyword>
<dbReference type="Pfam" id="PF02518">
    <property type="entry name" value="HATPase_c"/>
    <property type="match status" value="1"/>
</dbReference>
<dbReference type="InterPro" id="IPR036890">
    <property type="entry name" value="HATPase_C_sf"/>
</dbReference>
<evidence type="ECO:0000256" key="3">
    <source>
        <dbReference type="ARBA" id="ARBA00012438"/>
    </source>
</evidence>
<keyword evidence="6" id="KW-0812">Transmembrane</keyword>
<dbReference type="PANTHER" id="PTHR45436">
    <property type="entry name" value="SENSOR HISTIDINE KINASE YKOH"/>
    <property type="match status" value="1"/>
</dbReference>
<comment type="subcellular location">
    <subcellularLocation>
        <location evidence="2">Membrane</location>
        <topology evidence="2">Multi-pass membrane protein</topology>
    </subcellularLocation>
</comment>
<evidence type="ECO:0000259" key="11">
    <source>
        <dbReference type="PROSITE" id="PS50109"/>
    </source>
</evidence>
<keyword evidence="9" id="KW-0902">Two-component regulatory system</keyword>
<dbReference type="PROSITE" id="PS50109">
    <property type="entry name" value="HIS_KIN"/>
    <property type="match status" value="1"/>
</dbReference>
<keyword evidence="13" id="KW-1185">Reference proteome</keyword>
<evidence type="ECO:0000256" key="4">
    <source>
        <dbReference type="ARBA" id="ARBA00022553"/>
    </source>
</evidence>
<keyword evidence="7 12" id="KW-0418">Kinase</keyword>
<evidence type="ECO:0000256" key="1">
    <source>
        <dbReference type="ARBA" id="ARBA00000085"/>
    </source>
</evidence>
<gene>
    <name evidence="12" type="ORF">FJM51_18580</name>
</gene>
<comment type="caution">
    <text evidence="12">The sequence shown here is derived from an EMBL/GenBank/DDBJ whole genome shotgun (WGS) entry which is preliminary data.</text>
</comment>
<dbReference type="GO" id="GO:0005886">
    <property type="term" value="C:plasma membrane"/>
    <property type="evidence" value="ECO:0007669"/>
    <property type="project" value="TreeGrafter"/>
</dbReference>
<keyword evidence="5" id="KW-0808">Transferase</keyword>
<dbReference type="SMART" id="SM00388">
    <property type="entry name" value="HisKA"/>
    <property type="match status" value="1"/>
</dbReference>
<dbReference type="GO" id="GO:0000155">
    <property type="term" value="F:phosphorelay sensor kinase activity"/>
    <property type="evidence" value="ECO:0007669"/>
    <property type="project" value="InterPro"/>
</dbReference>
<dbReference type="InterPro" id="IPR003661">
    <property type="entry name" value="HisK_dim/P_dom"/>
</dbReference>
<dbReference type="PANTHER" id="PTHR45436:SF15">
    <property type="entry name" value="SENSOR HISTIDINE KINASE CUSS"/>
    <property type="match status" value="1"/>
</dbReference>
<evidence type="ECO:0000256" key="10">
    <source>
        <dbReference type="ARBA" id="ARBA00023136"/>
    </source>
</evidence>
<dbReference type="Gene3D" id="1.10.287.130">
    <property type="match status" value="1"/>
</dbReference>
<dbReference type="SUPFAM" id="SSF55874">
    <property type="entry name" value="ATPase domain of HSP90 chaperone/DNA topoisomerase II/histidine kinase"/>
    <property type="match status" value="1"/>
</dbReference>
<organism evidence="12 13">
    <name type="scientific">Amaricoccus solimangrovi</name>
    <dbReference type="NCBI Taxonomy" id="2589815"/>
    <lineage>
        <taxon>Bacteria</taxon>
        <taxon>Pseudomonadati</taxon>
        <taxon>Pseudomonadota</taxon>
        <taxon>Alphaproteobacteria</taxon>
        <taxon>Rhodobacterales</taxon>
        <taxon>Paracoccaceae</taxon>
        <taxon>Amaricoccus</taxon>
    </lineage>
</organism>
<dbReference type="InterPro" id="IPR005467">
    <property type="entry name" value="His_kinase_dom"/>
</dbReference>
<evidence type="ECO:0000256" key="2">
    <source>
        <dbReference type="ARBA" id="ARBA00004141"/>
    </source>
</evidence>
<dbReference type="Gene3D" id="3.30.565.10">
    <property type="entry name" value="Histidine kinase-like ATPase, C-terminal domain"/>
    <property type="match status" value="1"/>
</dbReference>
<dbReference type="OrthoDB" id="9809766at2"/>
<dbReference type="CDD" id="cd00082">
    <property type="entry name" value="HisKA"/>
    <property type="match status" value="1"/>
</dbReference>
<evidence type="ECO:0000313" key="12">
    <source>
        <dbReference type="EMBL" id="TPE48084.1"/>
    </source>
</evidence>
<evidence type="ECO:0000256" key="9">
    <source>
        <dbReference type="ARBA" id="ARBA00023012"/>
    </source>
</evidence>
<name>A0A501WIX8_9RHOB</name>
<keyword evidence="8" id="KW-1133">Transmembrane helix</keyword>
<reference evidence="12 13" key="1">
    <citation type="submission" date="2019-06" db="EMBL/GenBank/DDBJ databases">
        <title>A novel bacterium of genus Amaricoccus, isolated from marine sediment.</title>
        <authorList>
            <person name="Huang H."/>
            <person name="Mo K."/>
            <person name="Hu Y."/>
        </authorList>
    </citation>
    <scope>NUCLEOTIDE SEQUENCE [LARGE SCALE GENOMIC DNA]</scope>
    <source>
        <strain evidence="12 13">HB172011</strain>
    </source>
</reference>
<dbReference type="InterPro" id="IPR050428">
    <property type="entry name" value="TCS_sensor_his_kinase"/>
</dbReference>
<dbReference type="CDD" id="cd00075">
    <property type="entry name" value="HATPase"/>
    <property type="match status" value="1"/>
</dbReference>
<comment type="catalytic activity">
    <reaction evidence="1">
        <text>ATP + protein L-histidine = ADP + protein N-phospho-L-histidine.</text>
        <dbReference type="EC" id="2.7.13.3"/>
    </reaction>
</comment>
<proteinExistence type="predicted"/>
<dbReference type="InterPro" id="IPR004358">
    <property type="entry name" value="Sig_transdc_His_kin-like_C"/>
</dbReference>
<evidence type="ECO:0000256" key="8">
    <source>
        <dbReference type="ARBA" id="ARBA00022989"/>
    </source>
</evidence>
<evidence type="ECO:0000313" key="13">
    <source>
        <dbReference type="Proteomes" id="UP000319255"/>
    </source>
</evidence>
<dbReference type="SMART" id="SM00387">
    <property type="entry name" value="HATPase_c"/>
    <property type="match status" value="1"/>
</dbReference>
<dbReference type="InterPro" id="IPR003594">
    <property type="entry name" value="HATPase_dom"/>
</dbReference>
<dbReference type="EC" id="2.7.13.3" evidence="3"/>
<dbReference type="EMBL" id="VFRP01000025">
    <property type="protein sequence ID" value="TPE48084.1"/>
    <property type="molecule type" value="Genomic_DNA"/>
</dbReference>
<dbReference type="SUPFAM" id="SSF47384">
    <property type="entry name" value="Homodimeric domain of signal transducing histidine kinase"/>
    <property type="match status" value="1"/>
</dbReference>
<keyword evidence="4" id="KW-0597">Phosphoprotein</keyword>
<accession>A0A501WIX8</accession>
<evidence type="ECO:0000256" key="6">
    <source>
        <dbReference type="ARBA" id="ARBA00022692"/>
    </source>
</evidence>
<dbReference type="Proteomes" id="UP000319255">
    <property type="component" value="Unassembled WGS sequence"/>
</dbReference>